<proteinExistence type="inferred from homology"/>
<dbReference type="SUPFAM" id="SSF54518">
    <property type="entry name" value="Tubby C-terminal domain-like"/>
    <property type="match status" value="1"/>
</dbReference>
<comment type="caution">
    <text evidence="2">The sequence shown here is derived from an EMBL/GenBank/DDBJ whole genome shotgun (WGS) entry which is preliminary data.</text>
</comment>
<dbReference type="OrthoDB" id="3447094at2759"/>
<comment type="similarity">
    <text evidence="1">Belongs to the LOR family.</text>
</comment>
<accession>A0A370TAB9</accession>
<dbReference type="STRING" id="2656787.A0A370TAB9"/>
<keyword evidence="3" id="KW-1185">Reference proteome</keyword>
<evidence type="ECO:0000256" key="1">
    <source>
        <dbReference type="ARBA" id="ARBA00005437"/>
    </source>
</evidence>
<evidence type="ECO:0000313" key="3">
    <source>
        <dbReference type="Proteomes" id="UP000254866"/>
    </source>
</evidence>
<dbReference type="RefSeq" id="XP_031865118.1">
    <property type="nucleotide sequence ID" value="XM_032018710.1"/>
</dbReference>
<dbReference type="AlphaFoldDB" id="A0A370TAB9"/>
<dbReference type="Pfam" id="PF04525">
    <property type="entry name" value="LOR"/>
    <property type="match status" value="1"/>
</dbReference>
<evidence type="ECO:0000313" key="2">
    <source>
        <dbReference type="EMBL" id="RDL30742.1"/>
    </source>
</evidence>
<evidence type="ECO:0008006" key="4">
    <source>
        <dbReference type="Google" id="ProtNLM"/>
    </source>
</evidence>
<name>A0A370TAB9_9HELO</name>
<dbReference type="InterPro" id="IPR038595">
    <property type="entry name" value="LOR_sf"/>
</dbReference>
<dbReference type="Proteomes" id="UP000254866">
    <property type="component" value="Unassembled WGS sequence"/>
</dbReference>
<reference evidence="2 3" key="1">
    <citation type="journal article" date="2018" name="IMA Fungus">
        <title>IMA Genome-F 9: Draft genome sequence of Annulohypoxylon stygium, Aspergillus mulundensis, Berkeleyomyces basicola (syn. Thielaviopsis basicola), Ceratocystis smalleyi, two Cercospora beticola strains, Coleophoma cylindrospora, Fusarium fracticaudum, Phialophora cf. hyalina, and Morchella septimelata.</title>
        <authorList>
            <person name="Wingfield B.D."/>
            <person name="Bills G.F."/>
            <person name="Dong Y."/>
            <person name="Huang W."/>
            <person name="Nel W.J."/>
            <person name="Swalarsk-Parry B.S."/>
            <person name="Vaghefi N."/>
            <person name="Wilken P.M."/>
            <person name="An Z."/>
            <person name="de Beer Z.W."/>
            <person name="De Vos L."/>
            <person name="Chen L."/>
            <person name="Duong T.A."/>
            <person name="Gao Y."/>
            <person name="Hammerbacher A."/>
            <person name="Kikkert J.R."/>
            <person name="Li Y."/>
            <person name="Li H."/>
            <person name="Li K."/>
            <person name="Li Q."/>
            <person name="Liu X."/>
            <person name="Ma X."/>
            <person name="Naidoo K."/>
            <person name="Pethybridge S.J."/>
            <person name="Sun J."/>
            <person name="Steenkamp E.T."/>
            <person name="van der Nest M.A."/>
            <person name="van Wyk S."/>
            <person name="Wingfield M.J."/>
            <person name="Xiong C."/>
            <person name="Yue Q."/>
            <person name="Zhang X."/>
        </authorList>
    </citation>
    <scope>NUCLEOTIDE SEQUENCE [LARGE SCALE GENOMIC DNA]</scope>
    <source>
        <strain evidence="2 3">BP 5553</strain>
    </source>
</reference>
<sequence length="198" mass="22362">MDTILETQSSPIAITKGFITKAETYIAMHCHDKIFKRVTVLDETGKKLFTVESKPFASWSWRRTIKDISGIHIFDLREGMDNAIRHKWIAESPSGREICSVRHASLLKRLILDVAVKDEEGKGNESMVRIIPTDQGGITMLVNIEGTTAAEIRMTESNVHSTDRDRSVWRARVASGVDLVFIVAIMLCRAEILHAWKK</sequence>
<dbReference type="GeneID" id="43602936"/>
<protein>
    <recommendedName>
        <fullName evidence="4">Tubby C-terminal domain-containing protein</fullName>
    </recommendedName>
</protein>
<gene>
    <name evidence="2" type="ORF">BP5553_10087</name>
</gene>
<organism evidence="2 3">
    <name type="scientific">Venustampulla echinocandica</name>
    <dbReference type="NCBI Taxonomy" id="2656787"/>
    <lineage>
        <taxon>Eukaryota</taxon>
        <taxon>Fungi</taxon>
        <taxon>Dikarya</taxon>
        <taxon>Ascomycota</taxon>
        <taxon>Pezizomycotina</taxon>
        <taxon>Leotiomycetes</taxon>
        <taxon>Helotiales</taxon>
        <taxon>Pleuroascaceae</taxon>
        <taxon>Venustampulla</taxon>
    </lineage>
</organism>
<dbReference type="EMBL" id="NPIC01000014">
    <property type="protein sequence ID" value="RDL30742.1"/>
    <property type="molecule type" value="Genomic_DNA"/>
</dbReference>
<dbReference type="Gene3D" id="2.40.160.200">
    <property type="entry name" value="LURP1-related"/>
    <property type="match status" value="1"/>
</dbReference>
<dbReference type="InterPro" id="IPR007612">
    <property type="entry name" value="LOR"/>
</dbReference>
<dbReference type="InterPro" id="IPR025659">
    <property type="entry name" value="Tubby-like_C"/>
</dbReference>